<sequence length="340" mass="37985">MELPAENGVHVWRCAVAMPFITFLFIVARFYSRLILMRKGLGKDDYIIATTFIFLLSYSILIANAASNGLGLHIGQYTDDSSSRYYSIVGIATEMWLLASMGFKISLLVLYLELAGSKRKLRWGIYAAMVYVIEWLLANMVAGFMQCTPRDKPWKNAEMGWCVQSNVVSVVFGAGHISSNIWLAVMPVLLIWRKRFMKAQEKIEFGVVIFSGVLAFSFAIANWAVAIHGLNVDDKTWWAGVKFVLSIFEVHIGTICACIAGGSRLIATTRPTRKERDPTLNRWPSPNAPSLQQTLLSRNNSFQSWQQMVSPVSAYPPSSSKNSATFTAETKRGLATIGKW</sequence>
<feature type="transmembrane region" description="Helical" evidence="6">
    <location>
        <begin position="85"/>
        <end position="111"/>
    </location>
</feature>
<keyword evidence="9" id="KW-1185">Reference proteome</keyword>
<dbReference type="Pfam" id="PF20684">
    <property type="entry name" value="Fung_rhodopsin"/>
    <property type="match status" value="1"/>
</dbReference>
<gene>
    <name evidence="8" type="ORF">PG999_010525</name>
</gene>
<comment type="subcellular location">
    <subcellularLocation>
        <location evidence="1">Membrane</location>
        <topology evidence="1">Multi-pass membrane protein</topology>
    </subcellularLocation>
</comment>
<keyword evidence="4 6" id="KW-0472">Membrane</keyword>
<evidence type="ECO:0000256" key="6">
    <source>
        <dbReference type="SAM" id="Phobius"/>
    </source>
</evidence>
<feature type="transmembrane region" description="Helical" evidence="6">
    <location>
        <begin position="203"/>
        <end position="223"/>
    </location>
</feature>
<dbReference type="InterPro" id="IPR049326">
    <property type="entry name" value="Rhodopsin_dom_fungi"/>
</dbReference>
<feature type="domain" description="Rhodopsin" evidence="7">
    <location>
        <begin position="28"/>
        <end position="261"/>
    </location>
</feature>
<accession>A0AAW0QEN7</accession>
<protein>
    <recommendedName>
        <fullName evidence="7">Rhodopsin domain-containing protein</fullName>
    </recommendedName>
</protein>
<evidence type="ECO:0000259" key="7">
    <source>
        <dbReference type="Pfam" id="PF20684"/>
    </source>
</evidence>
<dbReference type="Proteomes" id="UP001392437">
    <property type="component" value="Unassembled WGS sequence"/>
</dbReference>
<feature type="transmembrane region" description="Helical" evidence="6">
    <location>
        <begin position="165"/>
        <end position="191"/>
    </location>
</feature>
<dbReference type="EMBL" id="JAQQWP010000009">
    <property type="protein sequence ID" value="KAK8100151.1"/>
    <property type="molecule type" value="Genomic_DNA"/>
</dbReference>
<evidence type="ECO:0000256" key="2">
    <source>
        <dbReference type="ARBA" id="ARBA00022692"/>
    </source>
</evidence>
<evidence type="ECO:0000313" key="8">
    <source>
        <dbReference type="EMBL" id="KAK8100151.1"/>
    </source>
</evidence>
<feature type="transmembrane region" description="Helical" evidence="6">
    <location>
        <begin position="123"/>
        <end position="145"/>
    </location>
</feature>
<comment type="caution">
    <text evidence="8">The sequence shown here is derived from an EMBL/GenBank/DDBJ whole genome shotgun (WGS) entry which is preliminary data.</text>
</comment>
<evidence type="ECO:0000256" key="1">
    <source>
        <dbReference type="ARBA" id="ARBA00004141"/>
    </source>
</evidence>
<evidence type="ECO:0000256" key="5">
    <source>
        <dbReference type="ARBA" id="ARBA00038359"/>
    </source>
</evidence>
<organism evidence="8 9">
    <name type="scientific">Apiospora kogelbergensis</name>
    <dbReference type="NCBI Taxonomy" id="1337665"/>
    <lineage>
        <taxon>Eukaryota</taxon>
        <taxon>Fungi</taxon>
        <taxon>Dikarya</taxon>
        <taxon>Ascomycota</taxon>
        <taxon>Pezizomycotina</taxon>
        <taxon>Sordariomycetes</taxon>
        <taxon>Xylariomycetidae</taxon>
        <taxon>Amphisphaeriales</taxon>
        <taxon>Apiosporaceae</taxon>
        <taxon>Apiospora</taxon>
    </lineage>
</organism>
<dbReference type="PANTHER" id="PTHR33048:SF47">
    <property type="entry name" value="INTEGRAL MEMBRANE PROTEIN-RELATED"/>
    <property type="match status" value="1"/>
</dbReference>
<evidence type="ECO:0000256" key="4">
    <source>
        <dbReference type="ARBA" id="ARBA00023136"/>
    </source>
</evidence>
<comment type="similarity">
    <text evidence="5">Belongs to the SAT4 family.</text>
</comment>
<keyword evidence="2 6" id="KW-0812">Transmembrane</keyword>
<evidence type="ECO:0000256" key="3">
    <source>
        <dbReference type="ARBA" id="ARBA00022989"/>
    </source>
</evidence>
<keyword evidence="3 6" id="KW-1133">Transmembrane helix</keyword>
<feature type="transmembrane region" description="Helical" evidence="6">
    <location>
        <begin position="46"/>
        <end position="65"/>
    </location>
</feature>
<dbReference type="AlphaFoldDB" id="A0AAW0QEN7"/>
<dbReference type="PANTHER" id="PTHR33048">
    <property type="entry name" value="PTH11-LIKE INTEGRAL MEMBRANE PROTEIN (AFU_ORTHOLOGUE AFUA_5G11245)"/>
    <property type="match status" value="1"/>
</dbReference>
<name>A0AAW0QEN7_9PEZI</name>
<proteinExistence type="inferred from homology"/>
<reference evidence="8 9" key="1">
    <citation type="submission" date="2023-01" db="EMBL/GenBank/DDBJ databases">
        <title>Analysis of 21 Apiospora genomes using comparative genomics revels a genus with tremendous synthesis potential of carbohydrate active enzymes and secondary metabolites.</title>
        <authorList>
            <person name="Sorensen T."/>
        </authorList>
    </citation>
    <scope>NUCLEOTIDE SEQUENCE [LARGE SCALE GENOMIC DNA]</scope>
    <source>
        <strain evidence="8 9">CBS 117206</strain>
    </source>
</reference>
<dbReference type="InterPro" id="IPR052337">
    <property type="entry name" value="SAT4-like"/>
</dbReference>
<evidence type="ECO:0000313" key="9">
    <source>
        <dbReference type="Proteomes" id="UP001392437"/>
    </source>
</evidence>
<feature type="transmembrane region" description="Helical" evidence="6">
    <location>
        <begin position="243"/>
        <end position="267"/>
    </location>
</feature>
<feature type="transmembrane region" description="Helical" evidence="6">
    <location>
        <begin position="15"/>
        <end position="34"/>
    </location>
</feature>
<dbReference type="GO" id="GO:0016020">
    <property type="term" value="C:membrane"/>
    <property type="evidence" value="ECO:0007669"/>
    <property type="project" value="UniProtKB-SubCell"/>
</dbReference>